<evidence type="ECO:0008006" key="4">
    <source>
        <dbReference type="Google" id="ProtNLM"/>
    </source>
</evidence>
<reference evidence="2" key="1">
    <citation type="journal article" date="2020" name="bioRxiv">
        <title>Chromosome-level reference genome of the European wasp spider Argiope bruennichi: a resource for studies on range expansion and evolutionary adaptation.</title>
        <authorList>
            <person name="Sheffer M.M."/>
            <person name="Hoppe A."/>
            <person name="Krehenwinkel H."/>
            <person name="Uhl G."/>
            <person name="Kuss A.W."/>
            <person name="Jensen L."/>
            <person name="Jensen C."/>
            <person name="Gillespie R.G."/>
            <person name="Hoff K.J."/>
            <person name="Prost S."/>
        </authorList>
    </citation>
    <scope>NUCLEOTIDE SEQUENCE</scope>
</reference>
<proteinExistence type="predicted"/>
<gene>
    <name evidence="2" type="ORF">HNY73_010041</name>
</gene>
<dbReference type="Proteomes" id="UP000807504">
    <property type="component" value="Unassembled WGS sequence"/>
</dbReference>
<comment type="caution">
    <text evidence="2">The sequence shown here is derived from an EMBL/GenBank/DDBJ whole genome shotgun (WGS) entry which is preliminary data.</text>
</comment>
<accession>A0A8T0F5Q7</accession>
<sequence>MTEVIIDSVQTCSNKEESGNFPLSMKQRNNSISSQSSVGSQSVLPQTYERMLTKELLLKLREVVNSEQKRKKGNKVQKYLTTSLLQTANSILDVLDIRISHKKPEAEASAQTDNAEQYTEINQGKPNTNVEDLLKKELQQTETTVKVKSVRRIQKGGLAITCQREEDLQKLTETLKEKETITENITTKRPGMRHPSIIIYNIPNNVPMEDIQKAIRAQTENPEDLKLRFKMRGRTEDTSHLILEAPSETFHRLKNLRRIAINWEMFHLREFHHVKRCSTCQAFTHTANSGQCKNDIPFCGRCSGRHHTWKCMSNEHFCINCSESNRLNGTNLHIYHMAIDPRCPCYQKALASI</sequence>
<feature type="region of interest" description="Disordered" evidence="1">
    <location>
        <begin position="104"/>
        <end position="129"/>
    </location>
</feature>
<organism evidence="2 3">
    <name type="scientific">Argiope bruennichi</name>
    <name type="common">Wasp spider</name>
    <name type="synonym">Aranea bruennichi</name>
    <dbReference type="NCBI Taxonomy" id="94029"/>
    <lineage>
        <taxon>Eukaryota</taxon>
        <taxon>Metazoa</taxon>
        <taxon>Ecdysozoa</taxon>
        <taxon>Arthropoda</taxon>
        <taxon>Chelicerata</taxon>
        <taxon>Arachnida</taxon>
        <taxon>Araneae</taxon>
        <taxon>Araneomorphae</taxon>
        <taxon>Entelegynae</taxon>
        <taxon>Araneoidea</taxon>
        <taxon>Araneidae</taxon>
        <taxon>Argiope</taxon>
    </lineage>
</organism>
<reference evidence="2" key="2">
    <citation type="submission" date="2020-06" db="EMBL/GenBank/DDBJ databases">
        <authorList>
            <person name="Sheffer M."/>
        </authorList>
    </citation>
    <scope>NUCLEOTIDE SEQUENCE</scope>
</reference>
<keyword evidence="3" id="KW-1185">Reference proteome</keyword>
<evidence type="ECO:0000313" key="2">
    <source>
        <dbReference type="EMBL" id="KAF8784353.1"/>
    </source>
</evidence>
<name>A0A8T0F5Q7_ARGBR</name>
<feature type="compositionally biased region" description="Polar residues" evidence="1">
    <location>
        <begin position="109"/>
        <end position="129"/>
    </location>
</feature>
<evidence type="ECO:0000313" key="3">
    <source>
        <dbReference type="Proteomes" id="UP000807504"/>
    </source>
</evidence>
<evidence type="ECO:0000256" key="1">
    <source>
        <dbReference type="SAM" id="MobiDB-lite"/>
    </source>
</evidence>
<protein>
    <recommendedName>
        <fullName evidence="4">Gag-like protein</fullName>
    </recommendedName>
</protein>
<dbReference type="AlphaFoldDB" id="A0A8T0F5Q7"/>
<dbReference type="EMBL" id="JABXBU010000030">
    <property type="protein sequence ID" value="KAF8784353.1"/>
    <property type="molecule type" value="Genomic_DNA"/>
</dbReference>